<evidence type="ECO:0000313" key="2">
    <source>
        <dbReference type="EMBL" id="KAK7459707.1"/>
    </source>
</evidence>
<protein>
    <submittedName>
        <fullName evidence="2">Uncharacterized protein</fullName>
    </submittedName>
</protein>
<dbReference type="Proteomes" id="UP001519460">
    <property type="component" value="Unassembled WGS sequence"/>
</dbReference>
<feature type="non-terminal residue" evidence="2">
    <location>
        <position position="1"/>
    </location>
</feature>
<evidence type="ECO:0000313" key="3">
    <source>
        <dbReference type="Proteomes" id="UP001519460"/>
    </source>
</evidence>
<feature type="non-terminal residue" evidence="2">
    <location>
        <position position="70"/>
    </location>
</feature>
<keyword evidence="1" id="KW-0812">Transmembrane</keyword>
<dbReference type="EMBL" id="JACVVK020000656">
    <property type="protein sequence ID" value="KAK7459707.1"/>
    <property type="molecule type" value="Genomic_DNA"/>
</dbReference>
<organism evidence="2 3">
    <name type="scientific">Batillaria attramentaria</name>
    <dbReference type="NCBI Taxonomy" id="370345"/>
    <lineage>
        <taxon>Eukaryota</taxon>
        <taxon>Metazoa</taxon>
        <taxon>Spiralia</taxon>
        <taxon>Lophotrochozoa</taxon>
        <taxon>Mollusca</taxon>
        <taxon>Gastropoda</taxon>
        <taxon>Caenogastropoda</taxon>
        <taxon>Sorbeoconcha</taxon>
        <taxon>Cerithioidea</taxon>
        <taxon>Batillariidae</taxon>
        <taxon>Batillaria</taxon>
    </lineage>
</organism>
<keyword evidence="3" id="KW-1185">Reference proteome</keyword>
<proteinExistence type="predicted"/>
<keyword evidence="1" id="KW-0472">Membrane</keyword>
<comment type="caution">
    <text evidence="2">The sequence shown here is derived from an EMBL/GenBank/DDBJ whole genome shotgun (WGS) entry which is preliminary data.</text>
</comment>
<dbReference type="AlphaFoldDB" id="A0ABD0J4B7"/>
<gene>
    <name evidence="2" type="ORF">BaRGS_00038979</name>
</gene>
<reference evidence="2 3" key="1">
    <citation type="journal article" date="2023" name="Sci. Data">
        <title>Genome assembly of the Korean intertidal mud-creeper Batillaria attramentaria.</title>
        <authorList>
            <person name="Patra A.K."/>
            <person name="Ho P.T."/>
            <person name="Jun S."/>
            <person name="Lee S.J."/>
            <person name="Kim Y."/>
            <person name="Won Y.J."/>
        </authorList>
    </citation>
    <scope>NUCLEOTIDE SEQUENCE [LARGE SCALE GENOMIC DNA]</scope>
    <source>
        <strain evidence="2">Wonlab-2016</strain>
    </source>
</reference>
<keyword evidence="1" id="KW-1133">Transmembrane helix</keyword>
<feature type="transmembrane region" description="Helical" evidence="1">
    <location>
        <begin position="20"/>
        <end position="40"/>
    </location>
</feature>
<evidence type="ECO:0000256" key="1">
    <source>
        <dbReference type="SAM" id="Phobius"/>
    </source>
</evidence>
<sequence length="70" mass="8015">PEGYHHTSRHNLPSVSITHHAVFTNSLISIPTWTCLVVIVRADHSVDKLRLELVHFRKFRTQSSESARTP</sequence>
<accession>A0ABD0J4B7</accession>
<name>A0ABD0J4B7_9CAEN</name>